<dbReference type="InterPro" id="IPR001645">
    <property type="entry name" value="Folylpolyglutamate_synth"/>
</dbReference>
<evidence type="ECO:0000256" key="9">
    <source>
        <dbReference type="ARBA" id="ARBA00030592"/>
    </source>
</evidence>
<dbReference type="EC" id="6.3.2.17" evidence="3"/>
<comment type="cofactor">
    <cofactor evidence="1">
        <name>Mg(2+)</name>
        <dbReference type="ChEBI" id="CHEBI:18420"/>
    </cofactor>
</comment>
<dbReference type="PROSITE" id="PS01012">
    <property type="entry name" value="FOLYLPOLYGLU_SYNT_2"/>
    <property type="match status" value="1"/>
</dbReference>
<dbReference type="InterPro" id="IPR036615">
    <property type="entry name" value="Mur_ligase_C_dom_sf"/>
</dbReference>
<evidence type="ECO:0000256" key="1">
    <source>
        <dbReference type="ARBA" id="ARBA00001946"/>
    </source>
</evidence>
<reference evidence="15" key="1">
    <citation type="submission" date="2016-10" db="EMBL/GenBank/DDBJ databases">
        <authorList>
            <person name="Varghese N."/>
        </authorList>
    </citation>
    <scope>NUCLEOTIDE SEQUENCE [LARGE SCALE GENOMIC DNA]</scope>
    <source>
        <strain evidence="15">DSM 21843</strain>
    </source>
</reference>
<dbReference type="Pfam" id="PF08245">
    <property type="entry name" value="Mur_ligase_M"/>
    <property type="match status" value="1"/>
</dbReference>
<dbReference type="OrthoDB" id="9809356at2"/>
<dbReference type="Pfam" id="PF02875">
    <property type="entry name" value="Mur_ligase_C"/>
    <property type="match status" value="1"/>
</dbReference>
<evidence type="ECO:0000256" key="5">
    <source>
        <dbReference type="ARBA" id="ARBA00022723"/>
    </source>
</evidence>
<feature type="domain" description="Mur ligase central" evidence="13">
    <location>
        <begin position="49"/>
        <end position="275"/>
    </location>
</feature>
<evidence type="ECO:0000259" key="12">
    <source>
        <dbReference type="Pfam" id="PF02875"/>
    </source>
</evidence>
<dbReference type="InterPro" id="IPR004101">
    <property type="entry name" value="Mur_ligase_C"/>
</dbReference>
<keyword evidence="6 11" id="KW-0547">Nucleotide-binding</keyword>
<evidence type="ECO:0000256" key="10">
    <source>
        <dbReference type="ARBA" id="ARBA00047493"/>
    </source>
</evidence>
<dbReference type="GO" id="GO:0008841">
    <property type="term" value="F:dihydrofolate synthase activity"/>
    <property type="evidence" value="ECO:0007669"/>
    <property type="project" value="TreeGrafter"/>
</dbReference>
<comment type="similarity">
    <text evidence="2 11">Belongs to the folylpolyglutamate synthase family.</text>
</comment>
<dbReference type="GO" id="GO:0005829">
    <property type="term" value="C:cytosol"/>
    <property type="evidence" value="ECO:0007669"/>
    <property type="project" value="TreeGrafter"/>
</dbReference>
<evidence type="ECO:0000313" key="14">
    <source>
        <dbReference type="EMBL" id="SEO56633.1"/>
    </source>
</evidence>
<dbReference type="Gene3D" id="3.40.1190.10">
    <property type="entry name" value="Mur-like, catalytic domain"/>
    <property type="match status" value="1"/>
</dbReference>
<keyword evidence="7 11" id="KW-0067">ATP-binding</keyword>
<dbReference type="GO" id="GO:0004326">
    <property type="term" value="F:tetrahydrofolylpolyglutamate synthase activity"/>
    <property type="evidence" value="ECO:0007669"/>
    <property type="project" value="UniProtKB-EC"/>
</dbReference>
<accession>A0A172S0M9</accession>
<name>A0A172S0M9_9ACTN</name>
<dbReference type="GO" id="GO:0046872">
    <property type="term" value="F:metal ion binding"/>
    <property type="evidence" value="ECO:0007669"/>
    <property type="project" value="UniProtKB-KW"/>
</dbReference>
<comment type="catalytic activity">
    <reaction evidence="10">
        <text>(6S)-5,6,7,8-tetrahydrofolyl-(gamma-L-Glu)(n) + L-glutamate + ATP = (6S)-5,6,7,8-tetrahydrofolyl-(gamma-L-Glu)(n+1) + ADP + phosphate + H(+)</text>
        <dbReference type="Rhea" id="RHEA:10580"/>
        <dbReference type="Rhea" id="RHEA-COMP:14738"/>
        <dbReference type="Rhea" id="RHEA-COMP:14740"/>
        <dbReference type="ChEBI" id="CHEBI:15378"/>
        <dbReference type="ChEBI" id="CHEBI:29985"/>
        <dbReference type="ChEBI" id="CHEBI:30616"/>
        <dbReference type="ChEBI" id="CHEBI:43474"/>
        <dbReference type="ChEBI" id="CHEBI:141005"/>
        <dbReference type="ChEBI" id="CHEBI:456216"/>
        <dbReference type="EC" id="6.3.2.17"/>
    </reaction>
</comment>
<dbReference type="PANTHER" id="PTHR11136:SF0">
    <property type="entry name" value="DIHYDROFOLATE SYNTHETASE-RELATED"/>
    <property type="match status" value="1"/>
</dbReference>
<dbReference type="KEGG" id="ddt:AAY81_08835"/>
<dbReference type="Proteomes" id="UP000182975">
    <property type="component" value="Unassembled WGS sequence"/>
</dbReference>
<evidence type="ECO:0000256" key="7">
    <source>
        <dbReference type="ARBA" id="ARBA00022840"/>
    </source>
</evidence>
<feature type="domain" description="Mur ligase C-terminal" evidence="12">
    <location>
        <begin position="302"/>
        <end position="430"/>
    </location>
</feature>
<evidence type="ECO:0000313" key="15">
    <source>
        <dbReference type="Proteomes" id="UP000182975"/>
    </source>
</evidence>
<dbReference type="InterPro" id="IPR013221">
    <property type="entry name" value="Mur_ligase_cen"/>
</dbReference>
<dbReference type="SUPFAM" id="SSF53623">
    <property type="entry name" value="MurD-like peptide ligases, catalytic domain"/>
    <property type="match status" value="1"/>
</dbReference>
<dbReference type="NCBIfam" id="TIGR01499">
    <property type="entry name" value="folC"/>
    <property type="match status" value="1"/>
</dbReference>
<dbReference type="Gene3D" id="3.90.190.20">
    <property type="entry name" value="Mur ligase, C-terminal domain"/>
    <property type="match status" value="1"/>
</dbReference>
<dbReference type="SUPFAM" id="SSF53244">
    <property type="entry name" value="MurD-like peptide ligases, peptide-binding domain"/>
    <property type="match status" value="1"/>
</dbReference>
<dbReference type="RefSeq" id="WP_066665187.1">
    <property type="nucleotide sequence ID" value="NZ_FOEC01000002.1"/>
</dbReference>
<evidence type="ECO:0000256" key="8">
    <source>
        <dbReference type="ARBA" id="ARBA00022842"/>
    </source>
</evidence>
<evidence type="ECO:0000256" key="6">
    <source>
        <dbReference type="ARBA" id="ARBA00022741"/>
    </source>
</evidence>
<evidence type="ECO:0000256" key="3">
    <source>
        <dbReference type="ARBA" id="ARBA00013025"/>
    </source>
</evidence>
<dbReference type="PIRSF" id="PIRSF001563">
    <property type="entry name" value="Folylpolyglu_synth"/>
    <property type="match status" value="1"/>
</dbReference>
<evidence type="ECO:0000259" key="13">
    <source>
        <dbReference type="Pfam" id="PF08245"/>
    </source>
</evidence>
<keyword evidence="5" id="KW-0479">Metal-binding</keyword>
<keyword evidence="8" id="KW-0460">Magnesium</keyword>
<dbReference type="FunFam" id="3.40.1190.10:FF:000011">
    <property type="entry name" value="Folylpolyglutamate synthase/dihydrofolate synthase"/>
    <property type="match status" value="1"/>
</dbReference>
<dbReference type="STRING" id="79604.AAY81_08835"/>
<dbReference type="InterPro" id="IPR036565">
    <property type="entry name" value="Mur-like_cat_sf"/>
</dbReference>
<dbReference type="GO" id="GO:0005524">
    <property type="term" value="F:ATP binding"/>
    <property type="evidence" value="ECO:0007669"/>
    <property type="project" value="UniProtKB-KW"/>
</dbReference>
<keyword evidence="15" id="KW-1185">Reference proteome</keyword>
<evidence type="ECO:0000256" key="4">
    <source>
        <dbReference type="ARBA" id="ARBA00022598"/>
    </source>
</evidence>
<organism evidence="14 15">
    <name type="scientific">Denitrobacterium detoxificans</name>
    <dbReference type="NCBI Taxonomy" id="79604"/>
    <lineage>
        <taxon>Bacteria</taxon>
        <taxon>Bacillati</taxon>
        <taxon>Actinomycetota</taxon>
        <taxon>Coriobacteriia</taxon>
        <taxon>Eggerthellales</taxon>
        <taxon>Eggerthellaceae</taxon>
        <taxon>Denitrobacterium</taxon>
    </lineage>
</organism>
<protein>
    <recommendedName>
        <fullName evidence="3">tetrahydrofolate synthase</fullName>
        <ecNumber evidence="3">6.3.2.17</ecNumber>
    </recommendedName>
    <alternativeName>
        <fullName evidence="9">Tetrahydrofolylpolyglutamate synthase</fullName>
    </alternativeName>
</protein>
<dbReference type="InterPro" id="IPR018109">
    <property type="entry name" value="Folylpolyglutamate_synth_CS"/>
</dbReference>
<evidence type="ECO:0000256" key="2">
    <source>
        <dbReference type="ARBA" id="ARBA00008276"/>
    </source>
</evidence>
<dbReference type="EMBL" id="FOEC01000002">
    <property type="protein sequence ID" value="SEO56633.1"/>
    <property type="molecule type" value="Genomic_DNA"/>
</dbReference>
<proteinExistence type="inferred from homology"/>
<dbReference type="PATRIC" id="fig|79604.3.peg.1776"/>
<sequence>MVEEALAGFDPVEYINTPRWQESRMGLDRITQLMERLGNPQDSLRVVHVAGTNGKGSTCAYISSVLQAAGYRTGLFTSPYIIEFSDRIRIDGCNISPEALMRATLEVRAVAETMSDHPTEFELMTAVAFVAFKQAECECAVIEVGLGGRLDSTNVLAHPEVCVLAPIALDHTHLLGDTVEAIAREKAGIIKPGATVVSACQAEGAKRVIEQAAAAFDAPVTWVNAAALSDSRLEELVQDGHAIPVRAFSYAGFPNLATRLLGSYQPQNAALAIEACLALRARGFNVSDEAICQGISSARWPGRFEIVAHEPTFIVDGGHNPQGARVLVESLKSVFPGRKVTFLVGVLADKDYPAMLRQVVPLGSAFVCIQPPNPRALPAHDLAQAIAGIAHEVPGCAGDVELHVADDIASGVACARDIAGASGLVCAFGSLYSIADIMGSLRKMQG</sequence>
<keyword evidence="4 11" id="KW-0436">Ligase</keyword>
<gene>
    <name evidence="14" type="ORF">SAMN02910314_00586</name>
</gene>
<dbReference type="PANTHER" id="PTHR11136">
    <property type="entry name" value="FOLYLPOLYGLUTAMATE SYNTHASE-RELATED"/>
    <property type="match status" value="1"/>
</dbReference>
<dbReference type="AlphaFoldDB" id="A0A172S0M9"/>
<dbReference type="PROSITE" id="PS01011">
    <property type="entry name" value="FOLYLPOLYGLU_SYNT_1"/>
    <property type="match status" value="1"/>
</dbReference>
<evidence type="ECO:0000256" key="11">
    <source>
        <dbReference type="PIRNR" id="PIRNR001563"/>
    </source>
</evidence>